<organism evidence="1">
    <name type="scientific">candidate division WOR-3 bacterium</name>
    <dbReference type="NCBI Taxonomy" id="2052148"/>
    <lineage>
        <taxon>Bacteria</taxon>
        <taxon>Bacteria division WOR-3</taxon>
    </lineage>
</organism>
<reference evidence="1" key="1">
    <citation type="journal article" date="2020" name="mSystems">
        <title>Genome- and Community-Level Interaction Insights into Carbon Utilization and Element Cycling Functions of Hydrothermarchaeota in Hydrothermal Sediment.</title>
        <authorList>
            <person name="Zhou Z."/>
            <person name="Liu Y."/>
            <person name="Xu W."/>
            <person name="Pan J."/>
            <person name="Luo Z.H."/>
            <person name="Li M."/>
        </authorList>
    </citation>
    <scope>NUCLEOTIDE SEQUENCE [LARGE SCALE GENOMIC DNA]</scope>
    <source>
        <strain evidence="1">SpSt-876</strain>
    </source>
</reference>
<dbReference type="EMBL" id="DTLI01000186">
    <property type="protein sequence ID" value="HHS52741.1"/>
    <property type="molecule type" value="Genomic_DNA"/>
</dbReference>
<dbReference type="AlphaFoldDB" id="A0A7C6EDL1"/>
<name>A0A7C6EDL1_UNCW3</name>
<gene>
    <name evidence="1" type="ORF">ENW73_07785</name>
</gene>
<evidence type="ECO:0000313" key="1">
    <source>
        <dbReference type="EMBL" id="HHS52741.1"/>
    </source>
</evidence>
<accession>A0A7C6EDL1</accession>
<proteinExistence type="predicted"/>
<sequence length="78" mass="8892">MQDSSSINLFLTIKKGGTVTMCCRACSGYENCQAKIKLRDDCCPQCRYFDSCMEMAPEVNERPKTNPPKKKYIKMKKG</sequence>
<comment type="caution">
    <text evidence="1">The sequence shown here is derived from an EMBL/GenBank/DDBJ whole genome shotgun (WGS) entry which is preliminary data.</text>
</comment>
<protein>
    <submittedName>
        <fullName evidence="1">Uncharacterized protein</fullName>
    </submittedName>
</protein>